<evidence type="ECO:0000313" key="6">
    <source>
        <dbReference type="Proteomes" id="UP000010448"/>
    </source>
</evidence>
<dbReference type="SMART" id="SM00342">
    <property type="entry name" value="HTH_ARAC"/>
    <property type="match status" value="1"/>
</dbReference>
<dbReference type="InterPro" id="IPR018060">
    <property type="entry name" value="HTH_AraC"/>
</dbReference>
<dbReference type="GO" id="GO:0043565">
    <property type="term" value="F:sequence-specific DNA binding"/>
    <property type="evidence" value="ECO:0007669"/>
    <property type="project" value="InterPro"/>
</dbReference>
<name>L1M0U7_9PSED</name>
<proteinExistence type="predicted"/>
<evidence type="ECO:0000256" key="4">
    <source>
        <dbReference type="ARBA" id="ARBA00037345"/>
    </source>
</evidence>
<evidence type="ECO:0000256" key="3">
    <source>
        <dbReference type="ARBA" id="ARBA00023163"/>
    </source>
</evidence>
<protein>
    <submittedName>
        <fullName evidence="5">AraC family transcriptional regulator</fullName>
    </submittedName>
</protein>
<sequence>MDLLSHFLSMLRIESTSLSSWHLRAPWGVQVRDYQPGFCFIVTEGSFVVETADGQRLHLAQGDTLLAAKGAECRLLSKPGVATTDLHQLRWSESRSPRLDRSLQPGSAISVVHGGDGELCRLLGLAFSIQGGQGAFILSALPEFIVLRDNDASILNLTRPAIETLLVDDKPGYYAVARHMAELIIVGLLRHFILTDSGFSPGWMKGLQDPYICKAMLAIHEKPDHKWNVQQLAATANLSRSSFAARFRRLVGQSPIDYLNAWRITVAAELLRDSKDSIGQIAATVGYQSDRVFRQAFHERMGTSPRHYRNEQKA</sequence>
<dbReference type="RefSeq" id="WP_009399598.1">
    <property type="nucleotide sequence ID" value="NZ_AMWJ02000002.1"/>
</dbReference>
<dbReference type="Proteomes" id="UP000010448">
    <property type="component" value="Unassembled WGS sequence"/>
</dbReference>
<comment type="caution">
    <text evidence="5">The sequence shown here is derived from an EMBL/GenBank/DDBJ whole genome shotgun (WGS) entry which is preliminary data.</text>
</comment>
<evidence type="ECO:0000256" key="2">
    <source>
        <dbReference type="ARBA" id="ARBA00023125"/>
    </source>
</evidence>
<reference evidence="5 6" key="1">
    <citation type="journal article" date="2013" name="Genome Announc.">
        <title>Genome Sequence of Naphthalene-Degrading Soil Bacterium Pseudomonas putida CSV86.</title>
        <authorList>
            <person name="Phale P.S."/>
            <person name="Paliwal V."/>
            <person name="Raju S.C."/>
            <person name="Modak A."/>
            <person name="Purohit H.J."/>
        </authorList>
    </citation>
    <scope>NUCLEOTIDE SEQUENCE [LARGE SCALE GENOMIC DNA]</scope>
    <source>
        <strain evidence="5 6">CSV86</strain>
    </source>
</reference>
<dbReference type="SUPFAM" id="SSF46689">
    <property type="entry name" value="Homeodomain-like"/>
    <property type="match status" value="2"/>
</dbReference>
<keyword evidence="6" id="KW-1185">Reference proteome</keyword>
<accession>L1M0U7</accession>
<dbReference type="InterPro" id="IPR050204">
    <property type="entry name" value="AraC_XylS_family_regulators"/>
</dbReference>
<gene>
    <name evidence="5" type="ORF">CSV86_017900</name>
</gene>
<evidence type="ECO:0000256" key="1">
    <source>
        <dbReference type="ARBA" id="ARBA00023015"/>
    </source>
</evidence>
<evidence type="ECO:0000313" key="5">
    <source>
        <dbReference type="EMBL" id="NNJ16940.1"/>
    </source>
</evidence>
<dbReference type="PANTHER" id="PTHR46796:SF7">
    <property type="entry name" value="ARAC FAMILY TRANSCRIPTIONAL REGULATOR"/>
    <property type="match status" value="1"/>
</dbReference>
<dbReference type="InterPro" id="IPR009057">
    <property type="entry name" value="Homeodomain-like_sf"/>
</dbReference>
<dbReference type="PANTHER" id="PTHR46796">
    <property type="entry name" value="HTH-TYPE TRANSCRIPTIONAL ACTIVATOR RHAS-RELATED"/>
    <property type="match status" value="1"/>
</dbReference>
<dbReference type="Pfam" id="PF12852">
    <property type="entry name" value="Cupin_6"/>
    <property type="match status" value="1"/>
</dbReference>
<dbReference type="PROSITE" id="PS01124">
    <property type="entry name" value="HTH_ARAC_FAMILY_2"/>
    <property type="match status" value="1"/>
</dbReference>
<keyword evidence="1" id="KW-0805">Transcription regulation</keyword>
<dbReference type="AlphaFoldDB" id="L1M0U7"/>
<dbReference type="Pfam" id="PF12833">
    <property type="entry name" value="HTH_18"/>
    <property type="match status" value="1"/>
</dbReference>
<dbReference type="Gene3D" id="1.10.10.60">
    <property type="entry name" value="Homeodomain-like"/>
    <property type="match status" value="2"/>
</dbReference>
<keyword evidence="2" id="KW-0238">DNA-binding</keyword>
<dbReference type="OrthoDB" id="9783876at2"/>
<comment type="function">
    <text evidence="4">Regulatory protein of the TOL plasmid xyl operons. XylS activates the xylXYZLTEGFJQKIH operon required for the degradation of toluene, m-xylene and p-xylene.</text>
</comment>
<dbReference type="GO" id="GO:0003700">
    <property type="term" value="F:DNA-binding transcription factor activity"/>
    <property type="evidence" value="ECO:0007669"/>
    <property type="project" value="InterPro"/>
</dbReference>
<dbReference type="InterPro" id="IPR032783">
    <property type="entry name" value="AraC_lig"/>
</dbReference>
<organism evidence="5 6">
    <name type="scientific">Pseudomonas bharatica CSV86</name>
    <dbReference type="NCBI Taxonomy" id="1005395"/>
    <lineage>
        <taxon>Bacteria</taxon>
        <taxon>Pseudomonadati</taxon>
        <taxon>Pseudomonadota</taxon>
        <taxon>Gammaproteobacteria</taxon>
        <taxon>Pseudomonadales</taxon>
        <taxon>Pseudomonadaceae</taxon>
        <taxon>Pseudomonas</taxon>
        <taxon>Pseudomonas bharatica</taxon>
    </lineage>
</organism>
<keyword evidence="3" id="KW-0804">Transcription</keyword>
<dbReference type="eggNOG" id="COG2207">
    <property type="taxonomic scope" value="Bacteria"/>
</dbReference>
<dbReference type="EMBL" id="AMWJ02000002">
    <property type="protein sequence ID" value="NNJ16940.1"/>
    <property type="molecule type" value="Genomic_DNA"/>
</dbReference>